<evidence type="ECO:0000313" key="3">
    <source>
        <dbReference type="Proteomes" id="UP001153076"/>
    </source>
</evidence>
<name>A0A9Q1JUT6_9CARY</name>
<feature type="region of interest" description="Disordered" evidence="1">
    <location>
        <begin position="1"/>
        <end position="54"/>
    </location>
</feature>
<sequence length="259" mass="26944">MAPVSEQPSSESGSVAIQPPPAAAHSSGGQATHSGQRQQPAPASSDPSAGQESATKLHVNTMRTSLIHQVPVIANAQHQLGSRSRSHPFPVTPLSPAEQAHIPSPAVASHTAAQCDPHPAPLSKAQTCITSTPATGHRCSSPEHHLSVATNHAATTSFPRLSLAEQATITSPAVASRRATQRDSLPAPLSKAQTCLTSIPVTVHHHSSPKLHHSVATNVAATANTAPYSSGTELKFVPTSIINEIRCTKLEKSDVEIEI</sequence>
<dbReference type="EMBL" id="JAKOGI010000676">
    <property type="protein sequence ID" value="KAJ8431636.1"/>
    <property type="molecule type" value="Genomic_DNA"/>
</dbReference>
<organism evidence="2 3">
    <name type="scientific">Carnegiea gigantea</name>
    <dbReference type="NCBI Taxonomy" id="171969"/>
    <lineage>
        <taxon>Eukaryota</taxon>
        <taxon>Viridiplantae</taxon>
        <taxon>Streptophyta</taxon>
        <taxon>Embryophyta</taxon>
        <taxon>Tracheophyta</taxon>
        <taxon>Spermatophyta</taxon>
        <taxon>Magnoliopsida</taxon>
        <taxon>eudicotyledons</taxon>
        <taxon>Gunneridae</taxon>
        <taxon>Pentapetalae</taxon>
        <taxon>Caryophyllales</taxon>
        <taxon>Cactineae</taxon>
        <taxon>Cactaceae</taxon>
        <taxon>Cactoideae</taxon>
        <taxon>Echinocereeae</taxon>
        <taxon>Carnegiea</taxon>
    </lineage>
</organism>
<accession>A0A9Q1JUT6</accession>
<protein>
    <submittedName>
        <fullName evidence="2">Uncharacterized protein</fullName>
    </submittedName>
</protein>
<reference evidence="2" key="1">
    <citation type="submission" date="2022-04" db="EMBL/GenBank/DDBJ databases">
        <title>Carnegiea gigantea Genome sequencing and assembly v2.</title>
        <authorList>
            <person name="Copetti D."/>
            <person name="Sanderson M.J."/>
            <person name="Burquez A."/>
            <person name="Wojciechowski M.F."/>
        </authorList>
    </citation>
    <scope>NUCLEOTIDE SEQUENCE</scope>
    <source>
        <strain evidence="2">SGP5-SGP5p</strain>
        <tissue evidence="2">Aerial part</tissue>
    </source>
</reference>
<gene>
    <name evidence="2" type="ORF">Cgig2_001959</name>
</gene>
<evidence type="ECO:0000313" key="2">
    <source>
        <dbReference type="EMBL" id="KAJ8431636.1"/>
    </source>
</evidence>
<keyword evidence="3" id="KW-1185">Reference proteome</keyword>
<feature type="compositionally biased region" description="Polar residues" evidence="1">
    <location>
        <begin position="27"/>
        <end position="54"/>
    </location>
</feature>
<evidence type="ECO:0000256" key="1">
    <source>
        <dbReference type="SAM" id="MobiDB-lite"/>
    </source>
</evidence>
<proteinExistence type="predicted"/>
<comment type="caution">
    <text evidence="2">The sequence shown here is derived from an EMBL/GenBank/DDBJ whole genome shotgun (WGS) entry which is preliminary data.</text>
</comment>
<dbReference type="Proteomes" id="UP001153076">
    <property type="component" value="Unassembled WGS sequence"/>
</dbReference>
<dbReference type="AlphaFoldDB" id="A0A9Q1JUT6"/>
<feature type="compositionally biased region" description="Polar residues" evidence="1">
    <location>
        <begin position="1"/>
        <end position="15"/>
    </location>
</feature>